<comment type="caution">
    <text evidence="2">The sequence shown here is derived from an EMBL/GenBank/DDBJ whole genome shotgun (WGS) entry which is preliminary data.</text>
</comment>
<dbReference type="EMBL" id="BAAARA010000007">
    <property type="protein sequence ID" value="GAA2345309.1"/>
    <property type="molecule type" value="Genomic_DNA"/>
</dbReference>
<reference evidence="3" key="1">
    <citation type="journal article" date="2019" name="Int. J. Syst. Evol. Microbiol.">
        <title>The Global Catalogue of Microorganisms (GCM) 10K type strain sequencing project: providing services to taxonomists for standard genome sequencing and annotation.</title>
        <authorList>
            <consortium name="The Broad Institute Genomics Platform"/>
            <consortium name="The Broad Institute Genome Sequencing Center for Infectious Disease"/>
            <person name="Wu L."/>
            <person name="Ma J."/>
        </authorList>
    </citation>
    <scope>NUCLEOTIDE SEQUENCE [LARGE SCALE GENOMIC DNA]</scope>
    <source>
        <strain evidence="3">JCM 16221</strain>
    </source>
</reference>
<dbReference type="RefSeq" id="WP_344129859.1">
    <property type="nucleotide sequence ID" value="NZ_BAAARA010000007.1"/>
</dbReference>
<dbReference type="Pfam" id="PF04149">
    <property type="entry name" value="DUF397"/>
    <property type="match status" value="1"/>
</dbReference>
<organism evidence="2 3">
    <name type="scientific">Saccharopolyspora halophila</name>
    <dbReference type="NCBI Taxonomy" id="405551"/>
    <lineage>
        <taxon>Bacteria</taxon>
        <taxon>Bacillati</taxon>
        <taxon>Actinomycetota</taxon>
        <taxon>Actinomycetes</taxon>
        <taxon>Pseudonocardiales</taxon>
        <taxon>Pseudonocardiaceae</taxon>
        <taxon>Saccharopolyspora</taxon>
    </lineage>
</organism>
<evidence type="ECO:0000313" key="2">
    <source>
        <dbReference type="EMBL" id="GAA2345309.1"/>
    </source>
</evidence>
<gene>
    <name evidence="2" type="ORF">GCM10009854_22630</name>
</gene>
<sequence length="64" mass="7159">MSLQWRKSSRSSNYGNCVEVAFAGDGVLTRDSKDPGGDRLVINTLSWASFLDGLRRGHFDRKIN</sequence>
<protein>
    <submittedName>
        <fullName evidence="2">DUF397 domain-containing protein</fullName>
    </submittedName>
</protein>
<accession>A0ABP5T4U9</accession>
<dbReference type="InterPro" id="IPR007278">
    <property type="entry name" value="DUF397"/>
</dbReference>
<dbReference type="Proteomes" id="UP001501218">
    <property type="component" value="Unassembled WGS sequence"/>
</dbReference>
<evidence type="ECO:0000259" key="1">
    <source>
        <dbReference type="Pfam" id="PF04149"/>
    </source>
</evidence>
<proteinExistence type="predicted"/>
<evidence type="ECO:0000313" key="3">
    <source>
        <dbReference type="Proteomes" id="UP001501218"/>
    </source>
</evidence>
<name>A0ABP5T4U9_9PSEU</name>
<feature type="domain" description="DUF397" evidence="1">
    <location>
        <begin position="3"/>
        <end position="55"/>
    </location>
</feature>
<keyword evidence="3" id="KW-1185">Reference proteome</keyword>